<protein>
    <submittedName>
        <fullName evidence="2">Uncharacterized protein</fullName>
    </submittedName>
</protein>
<keyword evidence="1" id="KW-0472">Membrane</keyword>
<reference evidence="3" key="1">
    <citation type="submission" date="2017-05" db="EMBL/GenBank/DDBJ databases">
        <title>The Genome Sequence of EEnterococcus faecalis 9F2_4866.</title>
        <authorList>
            <consortium name="The Broad Institute Genomics Platform"/>
            <consortium name="The Broad Institute Genomic Center for Infectious Diseases"/>
            <person name="Earl A."/>
            <person name="Manson A."/>
            <person name="Schwartman J."/>
            <person name="Gilmore M."/>
            <person name="Abouelleil A."/>
            <person name="Cao P."/>
            <person name="Chapman S."/>
            <person name="Cusick C."/>
            <person name="Shea T."/>
            <person name="Young S."/>
            <person name="Neafsey D."/>
            <person name="Nusbaum C."/>
            <person name="Birren B."/>
        </authorList>
    </citation>
    <scope>NUCLEOTIDE SEQUENCE [LARGE SCALE GENOMIC DNA]</scope>
    <source>
        <strain evidence="3">7F3_DIV0205</strain>
    </source>
</reference>
<proteinExistence type="predicted"/>
<reference evidence="2 3" key="2">
    <citation type="submission" date="2024-03" db="EMBL/GenBank/DDBJ databases">
        <title>The Genome Sequence of Enterococcus sp. DIV0205d.</title>
        <authorList>
            <consortium name="The Broad Institute Genomics Platform"/>
            <consortium name="The Broad Institute Microbial Omics Core"/>
            <consortium name="The Broad Institute Genomic Center for Infectious Diseases"/>
            <person name="Earl A."/>
            <person name="Manson A."/>
            <person name="Gilmore M."/>
            <person name="Schwartman J."/>
            <person name="Shea T."/>
            <person name="Abouelleil A."/>
            <person name="Cao P."/>
            <person name="Chapman S."/>
            <person name="Cusick C."/>
            <person name="Young S."/>
            <person name="Neafsey D."/>
            <person name="Nusbaum C."/>
            <person name="Birren B."/>
        </authorList>
    </citation>
    <scope>NUCLEOTIDE SEQUENCE [LARGE SCALE GENOMIC DNA]</scope>
    <source>
        <strain evidence="2 3">7F3_DIV0205</strain>
    </source>
</reference>
<gene>
    <name evidence="2" type="ORF">A5821_000877</name>
</gene>
<organism evidence="2 3">
    <name type="scientific">Candidatus Enterococcus palustris</name>
    <dbReference type="NCBI Taxonomy" id="1834189"/>
    <lineage>
        <taxon>Bacteria</taxon>
        <taxon>Bacillati</taxon>
        <taxon>Bacillota</taxon>
        <taxon>Bacilli</taxon>
        <taxon>Lactobacillales</taxon>
        <taxon>Enterococcaceae</taxon>
        <taxon>Enterococcus</taxon>
    </lineage>
</organism>
<dbReference type="AlphaFoldDB" id="A0AAQ3Y775"/>
<accession>A0AAQ3Y775</accession>
<name>A0AAQ3Y775_9ENTE</name>
<keyword evidence="1" id="KW-1133">Transmembrane helix</keyword>
<evidence type="ECO:0000313" key="2">
    <source>
        <dbReference type="EMBL" id="WYJ99800.1"/>
    </source>
</evidence>
<feature type="transmembrane region" description="Helical" evidence="1">
    <location>
        <begin position="29"/>
        <end position="52"/>
    </location>
</feature>
<evidence type="ECO:0000256" key="1">
    <source>
        <dbReference type="SAM" id="Phobius"/>
    </source>
</evidence>
<dbReference type="EMBL" id="CP147244">
    <property type="protein sequence ID" value="WYJ99800.1"/>
    <property type="molecule type" value="Genomic_DNA"/>
</dbReference>
<keyword evidence="1" id="KW-0812">Transmembrane</keyword>
<dbReference type="Proteomes" id="UP000194948">
    <property type="component" value="Chromosome"/>
</dbReference>
<evidence type="ECO:0000313" key="3">
    <source>
        <dbReference type="Proteomes" id="UP000194948"/>
    </source>
</evidence>
<keyword evidence="3" id="KW-1185">Reference proteome</keyword>
<sequence>MLYPLISILIGIIFLFIYKKKGEQLYKYISISFFIGAVILSIYFYWIFSIIFH</sequence>